<dbReference type="InterPro" id="IPR057436">
    <property type="entry name" value="5TMH_Lnb"/>
</dbReference>
<evidence type="ECO:0000313" key="4">
    <source>
        <dbReference type="EMBL" id="MBW4864618.1"/>
    </source>
</evidence>
<reference evidence="4" key="1">
    <citation type="submission" date="2021-07" db="EMBL/GenBank/DDBJ databases">
        <title>Genomic diversity and antimicrobial resistance of Prevotella spp. isolated from chronic lung disease airways.</title>
        <authorList>
            <person name="Webb K.A."/>
            <person name="Olagoke O.S."/>
            <person name="Baird T."/>
            <person name="Neill J."/>
            <person name="Pham A."/>
            <person name="Wells T.J."/>
            <person name="Ramsay K.A."/>
            <person name="Bell S.C."/>
            <person name="Sarovich D.S."/>
            <person name="Price E.P."/>
        </authorList>
    </citation>
    <scope>NUCLEOTIDE SEQUENCE</scope>
    <source>
        <strain evidence="4">SCHI0047.S.3</strain>
    </source>
</reference>
<dbReference type="InterPro" id="IPR025178">
    <property type="entry name" value="Lnb_N"/>
</dbReference>
<feature type="domain" description="Lnb-like transmembrane" evidence="3">
    <location>
        <begin position="269"/>
        <end position="396"/>
    </location>
</feature>
<evidence type="ECO:0000259" key="3">
    <source>
        <dbReference type="Pfam" id="PF25221"/>
    </source>
</evidence>
<dbReference type="AlphaFoldDB" id="A0AAW4NS20"/>
<evidence type="ECO:0000256" key="1">
    <source>
        <dbReference type="SAM" id="Phobius"/>
    </source>
</evidence>
<proteinExistence type="predicted"/>
<feature type="transmembrane region" description="Helical" evidence="1">
    <location>
        <begin position="376"/>
        <end position="392"/>
    </location>
</feature>
<accession>A0AAW4NS20</accession>
<protein>
    <submittedName>
        <fullName evidence="4">DUF4105 domain-containing protein</fullName>
    </submittedName>
</protein>
<dbReference type="Pfam" id="PF25221">
    <property type="entry name" value="5TMH_Lnb"/>
    <property type="match status" value="1"/>
</dbReference>
<feature type="domain" description="Lnb N-terminal periplasmic" evidence="2">
    <location>
        <begin position="33"/>
        <end position="175"/>
    </location>
</feature>
<gene>
    <name evidence="4" type="ORF">KZY68_01000</name>
</gene>
<dbReference type="Proteomes" id="UP001196873">
    <property type="component" value="Unassembled WGS sequence"/>
</dbReference>
<sequence length="403" mass="46951">MKRFQYIFRSVILVIFITFVECYSQASQTSSNIYGDSVKISLLTCGPGQEVYSYYGHTAIRFQDLRNHQDLVINYGMFSFQQKYFILRFVFGLTDYEMGIIPFESFYEEYKNEGRWVKEQILNLSPKDKENIALAIDKNYQPENRTYRYNYFYDNCTTRARDIIINNINGFVNFHGLEQATSSYRKEIHQWNSQHLWARWGNDLLLGYKADCPLSMEERQFLPDSLSLYFQHAVVKYNHNEVKNLVSSSHYIIAPTSTYNEKSCSFFNVLTPRCLMICISILLITSGLLQKKYKIFHISINSVLSFITGLCGLVLTAMIFSKHPTVSFNLQILILNPLNILWLFPKIRKAKSFRLLMITCYLLGTIGSFFQSFADGIQLLAFVLLITSIYSYKVTQQVNTTKL</sequence>
<evidence type="ECO:0000259" key="2">
    <source>
        <dbReference type="Pfam" id="PF13387"/>
    </source>
</evidence>
<keyword evidence="1" id="KW-0472">Membrane</keyword>
<comment type="caution">
    <text evidence="4">The sequence shown here is derived from an EMBL/GenBank/DDBJ whole genome shotgun (WGS) entry which is preliminary data.</text>
</comment>
<keyword evidence="1" id="KW-1133">Transmembrane helix</keyword>
<feature type="transmembrane region" description="Helical" evidence="1">
    <location>
        <begin position="326"/>
        <end position="345"/>
    </location>
</feature>
<evidence type="ECO:0000313" key="5">
    <source>
        <dbReference type="Proteomes" id="UP001196873"/>
    </source>
</evidence>
<dbReference type="RefSeq" id="WP_007133891.1">
    <property type="nucleotide sequence ID" value="NZ_CABKPN010000001.1"/>
</dbReference>
<feature type="transmembrane region" description="Helical" evidence="1">
    <location>
        <begin position="301"/>
        <end position="320"/>
    </location>
</feature>
<dbReference type="Pfam" id="PF13387">
    <property type="entry name" value="Lnb_N"/>
    <property type="match status" value="1"/>
</dbReference>
<dbReference type="EMBL" id="JAHXRF010000001">
    <property type="protein sequence ID" value="MBW4864618.1"/>
    <property type="molecule type" value="Genomic_DNA"/>
</dbReference>
<keyword evidence="1" id="KW-0812">Transmembrane</keyword>
<organism evidence="4 5">
    <name type="scientific">Segatella salivae</name>
    <dbReference type="NCBI Taxonomy" id="228604"/>
    <lineage>
        <taxon>Bacteria</taxon>
        <taxon>Pseudomonadati</taxon>
        <taxon>Bacteroidota</taxon>
        <taxon>Bacteroidia</taxon>
        <taxon>Bacteroidales</taxon>
        <taxon>Prevotellaceae</taxon>
        <taxon>Segatella</taxon>
    </lineage>
</organism>
<feature type="transmembrane region" description="Helical" evidence="1">
    <location>
        <begin position="270"/>
        <end position="289"/>
    </location>
</feature>
<feature type="transmembrane region" description="Helical" evidence="1">
    <location>
        <begin position="352"/>
        <end position="370"/>
    </location>
</feature>
<name>A0AAW4NS20_9BACT</name>